<dbReference type="Gene3D" id="3.40.50.12780">
    <property type="entry name" value="N-terminal domain of ligase-like"/>
    <property type="match status" value="1"/>
</dbReference>
<organism evidence="4 5">
    <name type="scientific">Dipteronia dyeriana</name>
    <dbReference type="NCBI Taxonomy" id="168575"/>
    <lineage>
        <taxon>Eukaryota</taxon>
        <taxon>Viridiplantae</taxon>
        <taxon>Streptophyta</taxon>
        <taxon>Embryophyta</taxon>
        <taxon>Tracheophyta</taxon>
        <taxon>Spermatophyta</taxon>
        <taxon>Magnoliopsida</taxon>
        <taxon>eudicotyledons</taxon>
        <taxon>Gunneridae</taxon>
        <taxon>Pentapetalae</taxon>
        <taxon>rosids</taxon>
        <taxon>malvids</taxon>
        <taxon>Sapindales</taxon>
        <taxon>Sapindaceae</taxon>
        <taxon>Hippocastanoideae</taxon>
        <taxon>Acereae</taxon>
        <taxon>Dipteronia</taxon>
    </lineage>
</organism>
<dbReference type="EMBL" id="JANJYI010000008">
    <property type="protein sequence ID" value="KAK2640442.1"/>
    <property type="molecule type" value="Genomic_DNA"/>
</dbReference>
<evidence type="ECO:0000313" key="5">
    <source>
        <dbReference type="Proteomes" id="UP001280121"/>
    </source>
</evidence>
<dbReference type="InterPro" id="IPR042099">
    <property type="entry name" value="ANL_N_sf"/>
</dbReference>
<dbReference type="GO" id="GO:0016020">
    <property type="term" value="C:membrane"/>
    <property type="evidence" value="ECO:0007669"/>
    <property type="project" value="TreeGrafter"/>
</dbReference>
<evidence type="ECO:0000313" key="4">
    <source>
        <dbReference type="EMBL" id="KAK2640442.1"/>
    </source>
</evidence>
<comment type="caution">
    <text evidence="4">The sequence shown here is derived from an EMBL/GenBank/DDBJ whole genome shotgun (WGS) entry which is preliminary data.</text>
</comment>
<dbReference type="PANTHER" id="PTHR43272">
    <property type="entry name" value="LONG-CHAIN-FATTY-ACID--COA LIGASE"/>
    <property type="match status" value="1"/>
</dbReference>
<dbReference type="PANTHER" id="PTHR43272:SF90">
    <property type="entry name" value="LONG CHAIN ACYL-COA SYNTHETASE 7, PEROXISOMAL"/>
    <property type="match status" value="1"/>
</dbReference>
<name>A0AAD9WS56_9ROSI</name>
<dbReference type="InterPro" id="IPR000873">
    <property type="entry name" value="AMP-dep_synth/lig_dom"/>
</dbReference>
<feature type="domain" description="AMP-dependent synthetase/ligase" evidence="3">
    <location>
        <begin position="2"/>
        <end position="168"/>
    </location>
</feature>
<protein>
    <recommendedName>
        <fullName evidence="3">AMP-dependent synthetase/ligase domain-containing protein</fullName>
    </recommendedName>
</protein>
<reference evidence="4" key="1">
    <citation type="journal article" date="2023" name="Plant J.">
        <title>Genome sequences and population genomics provide insights into the demographic history, inbreeding, and mutation load of two 'living fossil' tree species of Dipteronia.</title>
        <authorList>
            <person name="Feng Y."/>
            <person name="Comes H.P."/>
            <person name="Chen J."/>
            <person name="Zhu S."/>
            <person name="Lu R."/>
            <person name="Zhang X."/>
            <person name="Li P."/>
            <person name="Qiu J."/>
            <person name="Olsen K.M."/>
            <person name="Qiu Y."/>
        </authorList>
    </citation>
    <scope>NUCLEOTIDE SEQUENCE</scope>
    <source>
        <strain evidence="4">KIB01</strain>
    </source>
</reference>
<evidence type="ECO:0000256" key="2">
    <source>
        <dbReference type="ARBA" id="ARBA00004872"/>
    </source>
</evidence>
<dbReference type="Proteomes" id="UP001280121">
    <property type="component" value="Unassembled WGS sequence"/>
</dbReference>
<comment type="cofactor">
    <cofactor evidence="1">
        <name>Mg(2+)</name>
        <dbReference type="ChEBI" id="CHEBI:18420"/>
    </cofactor>
</comment>
<keyword evidence="5" id="KW-1185">Reference proteome</keyword>
<proteinExistence type="predicted"/>
<accession>A0AAD9WS56</accession>
<evidence type="ECO:0000259" key="3">
    <source>
        <dbReference type="Pfam" id="PF00501"/>
    </source>
</evidence>
<evidence type="ECO:0000256" key="1">
    <source>
        <dbReference type="ARBA" id="ARBA00001946"/>
    </source>
</evidence>
<comment type="pathway">
    <text evidence="2">Lipid metabolism; fatty acid metabolism.</text>
</comment>
<sequence>MEDLAVLKPTIFCSVPRLYNRIYAGITNAVNTSGTLRQRLFTAAYSSKQQAIMNVMWDRLVFNKMKEKLGGQVRFMASAASPLSPDVMYFLKVCFRCRIVEVYCLTETSGMTSCIDEGDDLTGHVGSPSPACEVKLVDVPEMNYTSEDQPYPRGEICVRGPTVFQGYYKDEVQTREVFDDDGWLHTGDVGLWLPGGRLKIIDRKKNIFKLAQGEYVATEKIENLYAKCKFVAQCFIYGDSLKSCLVAVVAVDPDVLKGWAASEVIKLCNDPRARSVVLIDMNEVGQEGRLRAFEFAKAVTLVPEPFSVENGLLTPTFKIKWPQAKEYFAKAISNMYAELSNSVPTMQNMSRM</sequence>
<gene>
    <name evidence="4" type="ORF">Ddye_028237</name>
</gene>
<dbReference type="AlphaFoldDB" id="A0AAD9WS56"/>
<dbReference type="SUPFAM" id="SSF56801">
    <property type="entry name" value="Acetyl-CoA synthetase-like"/>
    <property type="match status" value="1"/>
</dbReference>
<dbReference type="GO" id="GO:0005783">
    <property type="term" value="C:endoplasmic reticulum"/>
    <property type="evidence" value="ECO:0007669"/>
    <property type="project" value="TreeGrafter"/>
</dbReference>
<dbReference type="GO" id="GO:0004467">
    <property type="term" value="F:long-chain fatty acid-CoA ligase activity"/>
    <property type="evidence" value="ECO:0007669"/>
    <property type="project" value="TreeGrafter"/>
</dbReference>
<dbReference type="Pfam" id="PF00501">
    <property type="entry name" value="AMP-binding"/>
    <property type="match status" value="1"/>
</dbReference>